<dbReference type="STRING" id="692418.SAMN04488029_1344"/>
<dbReference type="InterPro" id="IPR036052">
    <property type="entry name" value="TrpB-like_PALP_sf"/>
</dbReference>
<dbReference type="AlphaFoldDB" id="A0A1W2G8N0"/>
<dbReference type="CDD" id="cd01561">
    <property type="entry name" value="CBS_like"/>
    <property type="match status" value="1"/>
</dbReference>
<evidence type="ECO:0000259" key="5">
    <source>
        <dbReference type="PROSITE" id="PS51371"/>
    </source>
</evidence>
<dbReference type="Gene3D" id="3.10.580.10">
    <property type="entry name" value="CBS-domain"/>
    <property type="match status" value="1"/>
</dbReference>
<name>A0A1W2G8N0_REIFA</name>
<evidence type="ECO:0000256" key="2">
    <source>
        <dbReference type="ARBA" id="ARBA00007103"/>
    </source>
</evidence>
<dbReference type="InterPro" id="IPR046342">
    <property type="entry name" value="CBS_dom_sf"/>
</dbReference>
<dbReference type="PROSITE" id="PS00901">
    <property type="entry name" value="CYS_SYNTHASE"/>
    <property type="match status" value="1"/>
</dbReference>
<comment type="similarity">
    <text evidence="2">Belongs to the cysteine synthase/cystathionine beta-synthase family.</text>
</comment>
<dbReference type="GO" id="GO:0016765">
    <property type="term" value="F:transferase activity, transferring alkyl or aryl (other than methyl) groups"/>
    <property type="evidence" value="ECO:0007669"/>
    <property type="project" value="UniProtKB-ARBA"/>
</dbReference>
<feature type="domain" description="CBS" evidence="5">
    <location>
        <begin position="339"/>
        <end position="400"/>
    </location>
</feature>
<dbReference type="PROSITE" id="PS51371">
    <property type="entry name" value="CBS"/>
    <property type="match status" value="1"/>
</dbReference>
<gene>
    <name evidence="6" type="ORF">SAMN04488029_1344</name>
</gene>
<dbReference type="SMART" id="SM00116">
    <property type="entry name" value="CBS"/>
    <property type="match status" value="1"/>
</dbReference>
<dbReference type="OrthoDB" id="9808024at2"/>
<dbReference type="Pfam" id="PF00291">
    <property type="entry name" value="PALP"/>
    <property type="match status" value="1"/>
</dbReference>
<dbReference type="GO" id="GO:0006535">
    <property type="term" value="P:cysteine biosynthetic process from serine"/>
    <property type="evidence" value="ECO:0007669"/>
    <property type="project" value="InterPro"/>
</dbReference>
<keyword evidence="7" id="KW-1185">Reference proteome</keyword>
<dbReference type="RefSeq" id="WP_084371615.1">
    <property type="nucleotide sequence ID" value="NZ_FWYF01000001.1"/>
</dbReference>
<dbReference type="SUPFAM" id="SSF53686">
    <property type="entry name" value="Tryptophan synthase beta subunit-like PLP-dependent enzymes"/>
    <property type="match status" value="1"/>
</dbReference>
<dbReference type="InterPro" id="IPR001216">
    <property type="entry name" value="P-phosphate_BS"/>
</dbReference>
<dbReference type="InterPro" id="IPR050214">
    <property type="entry name" value="Cys_Synth/Cystath_Beta-Synth"/>
</dbReference>
<keyword evidence="4" id="KW-0129">CBS domain</keyword>
<evidence type="ECO:0000313" key="6">
    <source>
        <dbReference type="EMBL" id="SMD32983.1"/>
    </source>
</evidence>
<dbReference type="Pfam" id="PF00571">
    <property type="entry name" value="CBS"/>
    <property type="match status" value="1"/>
</dbReference>
<keyword evidence="3" id="KW-0663">Pyridoxal phosphate</keyword>
<dbReference type="FunFam" id="3.40.50.1100:FF:000118">
    <property type="entry name" value="Related to CYS4-cystathionine beta-synthase"/>
    <property type="match status" value="1"/>
</dbReference>
<protein>
    <submittedName>
        <fullName evidence="6">Cystathionine beta-synthase</fullName>
    </submittedName>
</protein>
<dbReference type="InterPro" id="IPR001926">
    <property type="entry name" value="TrpB-like_PALP"/>
</dbReference>
<dbReference type="SUPFAM" id="SSF54631">
    <property type="entry name" value="CBS-domain pair"/>
    <property type="match status" value="1"/>
</dbReference>
<evidence type="ECO:0000256" key="4">
    <source>
        <dbReference type="PROSITE-ProRule" id="PRU00703"/>
    </source>
</evidence>
<sequence>MKFYNSIIDTIGDTPLVKLNSVADGVKGTILVKLEYFNPGNSMKDRMALKMIEDAEKSGVLKPGGTIIEGTSGNTGMGLALAAISKGYKCIFTLADKQSPEKMDILRAVGAEVHVCPTNVEPEDPRSYYSVAKKLNAEIPNSFYPNQYDNLSNALAHYESTGPEIWRDTEGKITHYAAGVGTGGSMCGVAKYLKEQNQEVVTVGIDTYGSVFKKYKETGKFDENEVYPYLTEGIGEDILPKNVDFSLIDHFVKVTDKDGALMTRRLAKEEGMFVGWSCGSAVHGAIEYAKENLKEDDVMVIIMPDHGTRYLGKIYNDNWMQDHGFTETGTFATARDIVASKNGQGELFTIKSSAKIGDAIATMNEHSIDQAPVVENGQFVGSISDAKILKALIENPSLKEQPISEIMDASFKFIALDNTVDVMSKILDKDTKALLVRDDNNKVHILTQTDLLVSLTK</sequence>
<evidence type="ECO:0000256" key="1">
    <source>
        <dbReference type="ARBA" id="ARBA00001933"/>
    </source>
</evidence>
<dbReference type="Proteomes" id="UP000192472">
    <property type="component" value="Unassembled WGS sequence"/>
</dbReference>
<dbReference type="EMBL" id="FWYF01000001">
    <property type="protein sequence ID" value="SMD32983.1"/>
    <property type="molecule type" value="Genomic_DNA"/>
</dbReference>
<dbReference type="Gene3D" id="3.40.50.1100">
    <property type="match status" value="2"/>
</dbReference>
<accession>A0A1W2G8N0</accession>
<dbReference type="PANTHER" id="PTHR10314">
    <property type="entry name" value="CYSTATHIONINE BETA-SYNTHASE"/>
    <property type="match status" value="1"/>
</dbReference>
<comment type="cofactor">
    <cofactor evidence="1">
        <name>pyridoxal 5'-phosphate</name>
        <dbReference type="ChEBI" id="CHEBI:597326"/>
    </cofactor>
</comment>
<dbReference type="FunFam" id="3.40.50.1100:FF:000003">
    <property type="entry name" value="Cystathionine beta-synthase"/>
    <property type="match status" value="1"/>
</dbReference>
<evidence type="ECO:0000256" key="3">
    <source>
        <dbReference type="ARBA" id="ARBA00022898"/>
    </source>
</evidence>
<organism evidence="6 7">
    <name type="scientific">Reichenbachiella faecimaris</name>
    <dbReference type="NCBI Taxonomy" id="692418"/>
    <lineage>
        <taxon>Bacteria</taxon>
        <taxon>Pseudomonadati</taxon>
        <taxon>Bacteroidota</taxon>
        <taxon>Cytophagia</taxon>
        <taxon>Cytophagales</taxon>
        <taxon>Reichenbachiellaceae</taxon>
        <taxon>Reichenbachiella</taxon>
    </lineage>
</organism>
<evidence type="ECO:0000313" key="7">
    <source>
        <dbReference type="Proteomes" id="UP000192472"/>
    </source>
</evidence>
<reference evidence="6 7" key="1">
    <citation type="submission" date="2017-04" db="EMBL/GenBank/DDBJ databases">
        <authorList>
            <person name="Afonso C.L."/>
            <person name="Miller P.J."/>
            <person name="Scott M.A."/>
            <person name="Spackman E."/>
            <person name="Goraichik I."/>
            <person name="Dimitrov K.M."/>
            <person name="Suarez D.L."/>
            <person name="Swayne D.E."/>
        </authorList>
    </citation>
    <scope>NUCLEOTIDE SEQUENCE [LARGE SCALE GENOMIC DNA]</scope>
    <source>
        <strain evidence="6 7">DSM 26133</strain>
    </source>
</reference>
<dbReference type="InterPro" id="IPR000644">
    <property type="entry name" value="CBS_dom"/>
</dbReference>
<proteinExistence type="inferred from homology"/>